<dbReference type="InterPro" id="IPR007096">
    <property type="entry name" value="RNA-dir_Rpol_cat_phage"/>
</dbReference>
<dbReference type="InterPro" id="IPR005093">
    <property type="entry name" value="RNArep_beta"/>
</dbReference>
<dbReference type="InterPro" id="IPR043502">
    <property type="entry name" value="DNA/RNA_pol_sf"/>
</dbReference>
<keyword evidence="4" id="KW-0548">Nucleotidyltransferase</keyword>
<evidence type="ECO:0000256" key="3">
    <source>
        <dbReference type="ARBA" id="ARBA00022679"/>
    </source>
</evidence>
<evidence type="ECO:0000256" key="2">
    <source>
        <dbReference type="ARBA" id="ARBA00022484"/>
    </source>
</evidence>
<evidence type="ECO:0000256" key="1">
    <source>
        <dbReference type="ARBA" id="ARBA00012494"/>
    </source>
</evidence>
<name>A0A514DCS1_9VIRU</name>
<feature type="binding site" evidence="9">
    <location>
        <position position="354"/>
    </location>
    <ligand>
        <name>Mg(2+)</name>
        <dbReference type="ChEBI" id="CHEBI:18420"/>
        <label>2</label>
    </ligand>
</feature>
<organism evidence="11">
    <name type="scientific">Leviviridae sp</name>
    <dbReference type="NCBI Taxonomy" id="2027243"/>
    <lineage>
        <taxon>Viruses</taxon>
        <taxon>Riboviria</taxon>
        <taxon>Orthornavirae</taxon>
        <taxon>Lenarviricota</taxon>
        <taxon>Leviviricetes</taxon>
        <taxon>Norzivirales</taxon>
        <taxon>Fiersviridae</taxon>
    </lineage>
</organism>
<feature type="binding site" evidence="9">
    <location>
        <position position="267"/>
    </location>
    <ligand>
        <name>Mg(2+)</name>
        <dbReference type="ChEBI" id="CHEBI:18420"/>
        <label>2</label>
    </ligand>
</feature>
<evidence type="ECO:0000256" key="4">
    <source>
        <dbReference type="ARBA" id="ARBA00022695"/>
    </source>
</evidence>
<accession>A0A514DCS1</accession>
<keyword evidence="3" id="KW-0808">Transferase</keyword>
<dbReference type="EMBL" id="MN036206">
    <property type="protein sequence ID" value="QDH91395.1"/>
    <property type="molecule type" value="Genomic_RNA"/>
</dbReference>
<evidence type="ECO:0000259" key="10">
    <source>
        <dbReference type="PROSITE" id="PS50522"/>
    </source>
</evidence>
<comment type="cofactor">
    <cofactor evidence="9">
        <name>Mg(2+)</name>
        <dbReference type="ChEBI" id="CHEBI:18420"/>
    </cofactor>
    <text evidence="9">Binds 2 Mg(2+) per subunit.</text>
</comment>
<dbReference type="PROSITE" id="PS50522">
    <property type="entry name" value="RDRP_PHAGE"/>
    <property type="match status" value="1"/>
</dbReference>
<dbReference type="EC" id="2.7.7.48" evidence="1"/>
<evidence type="ECO:0000256" key="9">
    <source>
        <dbReference type="PIRSR" id="PIRSR605093-1"/>
    </source>
</evidence>
<comment type="catalytic activity">
    <reaction evidence="8">
        <text>RNA(n) + a ribonucleoside 5'-triphosphate = RNA(n+1) + diphosphate</text>
        <dbReference type="Rhea" id="RHEA:21248"/>
        <dbReference type="Rhea" id="RHEA-COMP:14527"/>
        <dbReference type="Rhea" id="RHEA-COMP:17342"/>
        <dbReference type="ChEBI" id="CHEBI:33019"/>
        <dbReference type="ChEBI" id="CHEBI:61557"/>
        <dbReference type="ChEBI" id="CHEBI:140395"/>
        <dbReference type="EC" id="2.7.7.48"/>
    </reaction>
</comment>
<dbReference type="Pfam" id="PF03431">
    <property type="entry name" value="RNA_replicase_B"/>
    <property type="match status" value="1"/>
</dbReference>
<keyword evidence="6" id="KW-0693">Viral RNA replication</keyword>
<feature type="binding site" evidence="9">
    <location>
        <position position="353"/>
    </location>
    <ligand>
        <name>Mg(2+)</name>
        <dbReference type="ChEBI" id="CHEBI:18420"/>
        <label>2</label>
    </ligand>
</feature>
<dbReference type="GO" id="GO:0046872">
    <property type="term" value="F:metal ion binding"/>
    <property type="evidence" value="ECO:0007669"/>
    <property type="project" value="UniProtKB-KW"/>
</dbReference>
<evidence type="ECO:0000256" key="8">
    <source>
        <dbReference type="ARBA" id="ARBA00048744"/>
    </source>
</evidence>
<dbReference type="GO" id="GO:0000166">
    <property type="term" value="F:nucleotide binding"/>
    <property type="evidence" value="ECO:0007669"/>
    <property type="project" value="UniProtKB-KW"/>
</dbReference>
<sequence>MTSFLHHQVEKAILRLCEDLGTPQALLVSDDIKNSRWDLLASRRVDPRHYSDALRYWLDATAVNVLRKCDDLPTSIDRKARAEDLFISCELQCLRSNSRLFAYLAPGLPDTDQHVLDYISRVRKIIRRILGPLPPSFEGRFGPGATFADRGRLTTVPDKMTSEPTLTRDAFPYLFPWSGTLWAKALCTSRKAPTFVRGNRFTTVPKDSEKFRGIAVEPSINLFYQLGLGRIIRSRLKLAGISLAEGQDIHRRVAREASIRGHLATLDLSNASDTICRNLVKLLLPSEWFEALNDLRSPATFFKGKWRLLEKFSSMGNGFTFELETLLFLGMCLGVEREGQKLIPGINVFAYGDDLIIPSECSSDVISALSFFGLSVNKEKSFVDGPFRESCGGDYFLGVDVRPHFLKENPCEPQHLIAFANGLRRLVVEDHTRWQFIRRSWFTVLDGLPQPIRNCRGPQDLGDLVVFDPDETRWRKRFRSQIRHIQVYRPARFRKVALSCFTPDVVLATACYGVRNASFGEQKIIPRGDVLGYKVGWVVR</sequence>
<keyword evidence="9" id="KW-0479">Metal-binding</keyword>
<evidence type="ECO:0000256" key="7">
    <source>
        <dbReference type="ARBA" id="ARBA00030248"/>
    </source>
</evidence>
<evidence type="ECO:0000256" key="6">
    <source>
        <dbReference type="ARBA" id="ARBA00022953"/>
    </source>
</evidence>
<proteinExistence type="predicted"/>
<evidence type="ECO:0000313" key="11">
    <source>
        <dbReference type="EMBL" id="QDH91395.1"/>
    </source>
</evidence>
<evidence type="ECO:0000256" key="5">
    <source>
        <dbReference type="ARBA" id="ARBA00022741"/>
    </source>
</evidence>
<keyword evidence="2 11" id="KW-0696">RNA-directed RNA polymerase</keyword>
<keyword evidence="9" id="KW-0460">Magnesium</keyword>
<dbReference type="GO" id="GO:0003968">
    <property type="term" value="F:RNA-directed RNA polymerase activity"/>
    <property type="evidence" value="ECO:0007669"/>
    <property type="project" value="UniProtKB-KW"/>
</dbReference>
<keyword evidence="5" id="KW-0547">Nucleotide-binding</keyword>
<feature type="domain" description="RdRp catalytic" evidence="10">
    <location>
        <begin position="252"/>
        <end position="385"/>
    </location>
</feature>
<gene>
    <name evidence="11" type="ORF">H2BulkLitter11614_000002</name>
</gene>
<dbReference type="GO" id="GO:0039694">
    <property type="term" value="P:viral RNA genome replication"/>
    <property type="evidence" value="ECO:0007669"/>
    <property type="project" value="InterPro"/>
</dbReference>
<protein>
    <recommendedName>
        <fullName evidence="1">RNA-directed RNA polymerase</fullName>
        <ecNumber evidence="1">2.7.7.48</ecNumber>
    </recommendedName>
    <alternativeName>
        <fullName evidence="7">RNA replicase beta chain</fullName>
    </alternativeName>
</protein>
<dbReference type="SUPFAM" id="SSF56672">
    <property type="entry name" value="DNA/RNA polymerases"/>
    <property type="match status" value="1"/>
</dbReference>
<reference evidence="11" key="1">
    <citation type="submission" date="2019-05" db="EMBL/GenBank/DDBJ databases">
        <title>Metatranscriptomic reconstruction reveals RNA viruses with the potential to shape carbon cycling in soil.</title>
        <authorList>
            <person name="Starr E.P."/>
            <person name="Nuccio E."/>
            <person name="Pett-Ridge J."/>
            <person name="Banfield J.F."/>
            <person name="Firestone M.K."/>
        </authorList>
    </citation>
    <scope>NUCLEOTIDE SEQUENCE</scope>
    <source>
        <strain evidence="11">H2_Bulk_Litter_11_614</strain>
    </source>
</reference>